<evidence type="ECO:0000313" key="13">
    <source>
        <dbReference type="Proteomes" id="UP000789405"/>
    </source>
</evidence>
<evidence type="ECO:0000256" key="7">
    <source>
        <dbReference type="ARBA" id="ARBA00022989"/>
    </source>
</evidence>
<comment type="caution">
    <text evidence="12">The sequence shown here is derived from an EMBL/GenBank/DDBJ whole genome shotgun (WGS) entry which is preliminary data.</text>
</comment>
<dbReference type="CDD" id="cd03250">
    <property type="entry name" value="ABCC_MRP_domain1"/>
    <property type="match status" value="1"/>
</dbReference>
<feature type="transmembrane region" description="Helical" evidence="9">
    <location>
        <begin position="260"/>
        <end position="282"/>
    </location>
</feature>
<keyword evidence="2" id="KW-0813">Transport</keyword>
<feature type="transmembrane region" description="Helical" evidence="9">
    <location>
        <begin position="784"/>
        <end position="807"/>
    </location>
</feature>
<feature type="domain" description="ABC transporter" evidence="10">
    <location>
        <begin position="528"/>
        <end position="759"/>
    </location>
</feature>
<keyword evidence="5" id="KW-0547">Nucleotide-binding</keyword>
<dbReference type="Gene3D" id="3.40.50.300">
    <property type="entry name" value="P-loop containing nucleotide triphosphate hydrolases"/>
    <property type="match status" value="2"/>
</dbReference>
<dbReference type="InterPro" id="IPR003439">
    <property type="entry name" value="ABC_transporter-like_ATP-bd"/>
</dbReference>
<feature type="transmembrane region" description="Helical" evidence="9">
    <location>
        <begin position="54"/>
        <end position="73"/>
    </location>
</feature>
<organism evidence="12 13">
    <name type="scientific">Dentiscutata erythropus</name>
    <dbReference type="NCBI Taxonomy" id="1348616"/>
    <lineage>
        <taxon>Eukaryota</taxon>
        <taxon>Fungi</taxon>
        <taxon>Fungi incertae sedis</taxon>
        <taxon>Mucoromycota</taxon>
        <taxon>Glomeromycotina</taxon>
        <taxon>Glomeromycetes</taxon>
        <taxon>Diversisporales</taxon>
        <taxon>Gigasporaceae</taxon>
        <taxon>Dentiscutata</taxon>
    </lineage>
</organism>
<feature type="transmembrane region" description="Helical" evidence="9">
    <location>
        <begin position="1034"/>
        <end position="1052"/>
    </location>
</feature>
<dbReference type="InterPro" id="IPR036640">
    <property type="entry name" value="ABC1_TM_sf"/>
</dbReference>
<feature type="transmembrane region" description="Helical" evidence="9">
    <location>
        <begin position="827"/>
        <end position="853"/>
    </location>
</feature>
<dbReference type="Pfam" id="PF00005">
    <property type="entry name" value="ABC_tran"/>
    <property type="match status" value="2"/>
</dbReference>
<evidence type="ECO:0000256" key="5">
    <source>
        <dbReference type="ARBA" id="ARBA00022741"/>
    </source>
</evidence>
<evidence type="ECO:0000256" key="6">
    <source>
        <dbReference type="ARBA" id="ARBA00022840"/>
    </source>
</evidence>
<comment type="subcellular location">
    <subcellularLocation>
        <location evidence="1">Membrane</location>
    </subcellularLocation>
</comment>
<dbReference type="GO" id="GO:0016887">
    <property type="term" value="F:ATP hydrolysis activity"/>
    <property type="evidence" value="ECO:0007669"/>
    <property type="project" value="InterPro"/>
</dbReference>
<feature type="transmembrane region" description="Helical" evidence="9">
    <location>
        <begin position="15"/>
        <end position="33"/>
    </location>
</feature>
<feature type="domain" description="ABC transmembrane type-1" evidence="11">
    <location>
        <begin position="827"/>
        <end position="1090"/>
    </location>
</feature>
<dbReference type="GO" id="GO:0005524">
    <property type="term" value="F:ATP binding"/>
    <property type="evidence" value="ECO:0007669"/>
    <property type="project" value="UniProtKB-KW"/>
</dbReference>
<feature type="transmembrane region" description="Helical" evidence="9">
    <location>
        <begin position="222"/>
        <end position="240"/>
    </location>
</feature>
<name>A0A9N9AS18_9GLOM</name>
<dbReference type="InterPro" id="IPR003593">
    <property type="entry name" value="AAA+_ATPase"/>
</dbReference>
<evidence type="ECO:0000256" key="8">
    <source>
        <dbReference type="ARBA" id="ARBA00023136"/>
    </source>
</evidence>
<dbReference type="InterPro" id="IPR050173">
    <property type="entry name" value="ABC_transporter_C-like"/>
</dbReference>
<evidence type="ECO:0000256" key="1">
    <source>
        <dbReference type="ARBA" id="ARBA00004370"/>
    </source>
</evidence>
<dbReference type="PROSITE" id="PS00211">
    <property type="entry name" value="ABC_TRANSPORTER_1"/>
    <property type="match status" value="1"/>
</dbReference>
<dbReference type="Pfam" id="PF00664">
    <property type="entry name" value="ABC_membrane"/>
    <property type="match status" value="2"/>
</dbReference>
<dbReference type="InterPro" id="IPR011527">
    <property type="entry name" value="ABC1_TM_dom"/>
</dbReference>
<proteinExistence type="predicted"/>
<keyword evidence="7 9" id="KW-1133">Transmembrane helix</keyword>
<evidence type="ECO:0000256" key="9">
    <source>
        <dbReference type="SAM" id="Phobius"/>
    </source>
</evidence>
<evidence type="ECO:0000259" key="11">
    <source>
        <dbReference type="PROSITE" id="PS50929"/>
    </source>
</evidence>
<keyword evidence="13" id="KW-1185">Reference proteome</keyword>
<feature type="transmembrane region" description="Helical" evidence="9">
    <location>
        <begin position="334"/>
        <end position="356"/>
    </location>
</feature>
<feature type="transmembrane region" description="Helical" evidence="9">
    <location>
        <begin position="362"/>
        <end position="381"/>
    </location>
</feature>
<dbReference type="EMBL" id="CAJVPY010001948">
    <property type="protein sequence ID" value="CAG8542862.1"/>
    <property type="molecule type" value="Genomic_DNA"/>
</dbReference>
<dbReference type="Proteomes" id="UP000789405">
    <property type="component" value="Unassembled WGS sequence"/>
</dbReference>
<feature type="transmembrane region" description="Helical" evidence="9">
    <location>
        <begin position="441"/>
        <end position="462"/>
    </location>
</feature>
<dbReference type="PANTHER" id="PTHR24223">
    <property type="entry name" value="ATP-BINDING CASSETTE SUB-FAMILY C"/>
    <property type="match status" value="1"/>
</dbReference>
<dbReference type="GO" id="GO:0016020">
    <property type="term" value="C:membrane"/>
    <property type="evidence" value="ECO:0007669"/>
    <property type="project" value="UniProtKB-SubCell"/>
</dbReference>
<dbReference type="FunFam" id="3.40.50.300:FF:003838">
    <property type="entry name" value="ATP-dependent bile acid permease, putative"/>
    <property type="match status" value="1"/>
</dbReference>
<dbReference type="PROSITE" id="PS51257">
    <property type="entry name" value="PROKAR_LIPOPROTEIN"/>
    <property type="match status" value="1"/>
</dbReference>
<dbReference type="PROSITE" id="PS50929">
    <property type="entry name" value="ABC_TM1F"/>
    <property type="match status" value="2"/>
</dbReference>
<dbReference type="SUPFAM" id="SSF52540">
    <property type="entry name" value="P-loop containing nucleoside triphosphate hydrolases"/>
    <property type="match status" value="2"/>
</dbReference>
<evidence type="ECO:0000256" key="4">
    <source>
        <dbReference type="ARBA" id="ARBA00022737"/>
    </source>
</evidence>
<feature type="transmembrane region" description="Helical" evidence="9">
    <location>
        <begin position="85"/>
        <end position="105"/>
    </location>
</feature>
<dbReference type="PROSITE" id="PS50893">
    <property type="entry name" value="ABC_TRANSPORTER_2"/>
    <property type="match status" value="1"/>
</dbReference>
<keyword evidence="6" id="KW-0067">ATP-binding</keyword>
<dbReference type="SUPFAM" id="SSF90123">
    <property type="entry name" value="ABC transporter transmembrane region"/>
    <property type="match status" value="2"/>
</dbReference>
<evidence type="ECO:0000259" key="10">
    <source>
        <dbReference type="PROSITE" id="PS50893"/>
    </source>
</evidence>
<reference evidence="12" key="1">
    <citation type="submission" date="2021-06" db="EMBL/GenBank/DDBJ databases">
        <authorList>
            <person name="Kallberg Y."/>
            <person name="Tangrot J."/>
            <person name="Rosling A."/>
        </authorList>
    </citation>
    <scope>NUCLEOTIDE SEQUENCE</scope>
    <source>
        <strain evidence="12">MA453B</strain>
    </source>
</reference>
<evidence type="ECO:0000313" key="12">
    <source>
        <dbReference type="EMBL" id="CAG8542862.1"/>
    </source>
</evidence>
<gene>
    <name evidence="12" type="ORF">DERYTH_LOCUS4889</name>
</gene>
<dbReference type="GO" id="GO:0140359">
    <property type="term" value="F:ABC-type transporter activity"/>
    <property type="evidence" value="ECO:0007669"/>
    <property type="project" value="InterPro"/>
</dbReference>
<dbReference type="Gene3D" id="1.20.1560.10">
    <property type="entry name" value="ABC transporter type 1, transmembrane domain"/>
    <property type="match status" value="2"/>
</dbReference>
<accession>A0A9N9AS18</accession>
<sequence>MLKLLEVLFLNSEKIPFLYFILSLFVISIACVAQNNTFYDPLPDNDRTFTNRAGIGRLVASSIILIIWSLLLITCQDSIELQRNILWLVAWIYATALALALILIPQQCPIFIQYCLRFSTNINAKYFMVFLVVGLLHFLILILEPIYSEDRNSIPEVNIYPSNWIFSWVIPFIITGYKRTLTPKDVPELPNSHRAENVMNAYNKNRNTSLLISFFFSFRKHLFIQFLCALAWIICDFSIIPSLFKELLSFIEDYSNDNESQLFACLYIYALLLIKVLSKLLLQRAQYIGRQTANRCQTIITIEVYGKMMDLTDGEEKGKITDLMSIDAQKVSSMIVNFLYLYSSPIQICVSIYSLYSLLDVSSIFVIIIMSLLAFLLIIWITQRYKTAHEHLMKATDKRIELLQSILNVKLLVRDRYFRKSIREARESELNKLEDRFKKSLYMELLLFILPFLVILPALCWFPSKNKLSASIAFTAFVICYNLHKAFKNLPYQIICFTQAHVSISRVEKFLNESEIVQIYSSRSDGSIGFKKATLQWPNNSNNFILKGLDVIFPPGKLSLIHGPTGCGKSALLRALLGEMKCLKGSVHFPNEIDIAYVSQTVWLQNGTIKDNILFGSDFIAKKYFEVKRICDLTFDDETEIGERGNTLSVGQKQRIALARTIYSDHNIIILDNCLSAVDSRTEKHIYEQCLMSDLMKNKTRILVTHHKKFYGVALKIFMKDGMIIKKKYLYLNSEELQHDFKEFEHEELPVIKNSDKLIKEEAKANGWVKLNVYMTYLNASSEFFWILIAILFMYTRSIQTYQVLLISEWTKVHDNDNRIFDHLMDYASLGVLEIISIIIRSFLVMCCTLSISRKLHNDLLIRILYTTIGFFDTTPIGRIMNRFSKDMELIDQILPLNIESLINSCISVILAFIVISIQGLMYLAICIIITATYMIIGIRYISISRELRRLESVNRSPMYAAFDNVIIYFNLYNECKYLDPFTDTYSFEKTIEGRSIIRAFDAKERFNKSLWDFMDCYNRSILMNWACNQWMHVYSNFIGGLFMLIIGALTIDDLSKGMDPAFAGFIFINFIKFINHINHIINAFTAVEMNMNSGKINEYLTLEEEDSNINESPAEWPAKGEIEVKNLKMQYFNDGPSVLSSISFCVSAGEKIGIVGKTGSGKSTLVKSLFRIVNPTDGQIIIDGVDISTINLYYLRKKIAIIPQNPALFNGTLKSNIDFSGLRSDDELWDVLRKAHLIEECTFNNQENDMKIEQLSLDTIIKDRGNSGCVVNFDHPYKLLQNQKPLLRKMFQNEEFEDLFAVAKLNYEERLLNIV</sequence>
<feature type="domain" description="ABC transmembrane type-1" evidence="11">
    <location>
        <begin position="226"/>
        <end position="494"/>
    </location>
</feature>
<evidence type="ECO:0000256" key="2">
    <source>
        <dbReference type="ARBA" id="ARBA00022448"/>
    </source>
</evidence>
<keyword evidence="3 9" id="KW-0812">Transmembrane</keyword>
<keyword evidence="4" id="KW-0677">Repeat</keyword>
<feature type="transmembrane region" description="Helical" evidence="9">
    <location>
        <begin position="126"/>
        <end position="147"/>
    </location>
</feature>
<dbReference type="OrthoDB" id="6500128at2759"/>
<dbReference type="InterPro" id="IPR017871">
    <property type="entry name" value="ABC_transporter-like_CS"/>
</dbReference>
<protein>
    <submittedName>
        <fullName evidence="12">23943_t:CDS:1</fullName>
    </submittedName>
</protein>
<feature type="transmembrane region" description="Helical" evidence="9">
    <location>
        <begin position="159"/>
        <end position="177"/>
    </location>
</feature>
<dbReference type="CDD" id="cd18604">
    <property type="entry name" value="ABC_6TM_VMR1_D2_like"/>
    <property type="match status" value="1"/>
</dbReference>
<dbReference type="InterPro" id="IPR027417">
    <property type="entry name" value="P-loop_NTPase"/>
</dbReference>
<feature type="transmembrane region" description="Helical" evidence="9">
    <location>
        <begin position="1058"/>
        <end position="1075"/>
    </location>
</feature>
<dbReference type="PANTHER" id="PTHR24223:SF353">
    <property type="entry name" value="ABC TRANSPORTER ATP-BINDING PROTEIN_PERMEASE VMR1-RELATED"/>
    <property type="match status" value="1"/>
</dbReference>
<feature type="transmembrane region" description="Helical" evidence="9">
    <location>
        <begin position="922"/>
        <end position="942"/>
    </location>
</feature>
<keyword evidence="8 9" id="KW-0472">Membrane</keyword>
<feature type="transmembrane region" description="Helical" evidence="9">
    <location>
        <begin position="894"/>
        <end position="916"/>
    </location>
</feature>
<evidence type="ECO:0000256" key="3">
    <source>
        <dbReference type="ARBA" id="ARBA00022692"/>
    </source>
</evidence>
<dbReference type="SMART" id="SM00382">
    <property type="entry name" value="AAA"/>
    <property type="match status" value="2"/>
</dbReference>